<protein>
    <recommendedName>
        <fullName evidence="3">Adenylate kinase</fullName>
    </recommendedName>
</protein>
<dbReference type="STRING" id="545619.SAMN04489860_0509"/>
<gene>
    <name evidence="1" type="ORF">SAMN04489860_0509</name>
</gene>
<sequence>MPTSPCRIAVAGTSGSGKTTWARRISGRTGIPHVEVDALFHGPDWTPRPEFLDDVRAFLATDAWVCEYQYPTARPLISARADVVLWLDLPVRTVMRQVTTRTLRRWWRKEELWNGNRQPHPFRSLDPDGNIVVWAWTSRHALDDLPERLTTEAPGTRLVRVRSHDEARRWVASLSPR</sequence>
<organism evidence="1 2">
    <name type="scientific">Paraoerskovia marina</name>
    <dbReference type="NCBI Taxonomy" id="545619"/>
    <lineage>
        <taxon>Bacteria</taxon>
        <taxon>Bacillati</taxon>
        <taxon>Actinomycetota</taxon>
        <taxon>Actinomycetes</taxon>
        <taxon>Micrococcales</taxon>
        <taxon>Cellulomonadaceae</taxon>
        <taxon>Paraoerskovia</taxon>
    </lineage>
</organism>
<keyword evidence="2" id="KW-1185">Reference proteome</keyword>
<proteinExistence type="predicted"/>
<accession>A0A1H1NEM0</accession>
<dbReference type="eggNOG" id="COG0563">
    <property type="taxonomic scope" value="Bacteria"/>
</dbReference>
<evidence type="ECO:0008006" key="3">
    <source>
        <dbReference type="Google" id="ProtNLM"/>
    </source>
</evidence>
<name>A0A1H1NEM0_9CELL</name>
<dbReference type="RefSeq" id="WP_231959266.1">
    <property type="nucleotide sequence ID" value="NZ_LT629776.1"/>
</dbReference>
<reference evidence="1 2" key="1">
    <citation type="submission" date="2016-10" db="EMBL/GenBank/DDBJ databases">
        <authorList>
            <person name="de Groot N.N."/>
        </authorList>
    </citation>
    <scope>NUCLEOTIDE SEQUENCE [LARGE SCALE GENOMIC DNA]</scope>
    <source>
        <strain evidence="1 2">DSM 22126</strain>
    </source>
</reference>
<dbReference type="Proteomes" id="UP000185663">
    <property type="component" value="Chromosome I"/>
</dbReference>
<dbReference type="PANTHER" id="PTHR37816">
    <property type="entry name" value="YALI0E33011P"/>
    <property type="match status" value="1"/>
</dbReference>
<dbReference type="InterPro" id="IPR052922">
    <property type="entry name" value="Cytidylate_Kinase-2"/>
</dbReference>
<evidence type="ECO:0000313" key="1">
    <source>
        <dbReference type="EMBL" id="SDR97240.1"/>
    </source>
</evidence>
<dbReference type="AlphaFoldDB" id="A0A1H1NEM0"/>
<evidence type="ECO:0000313" key="2">
    <source>
        <dbReference type="Proteomes" id="UP000185663"/>
    </source>
</evidence>
<dbReference type="EMBL" id="LT629776">
    <property type="protein sequence ID" value="SDR97240.1"/>
    <property type="molecule type" value="Genomic_DNA"/>
</dbReference>
<dbReference type="InterPro" id="IPR027417">
    <property type="entry name" value="P-loop_NTPase"/>
</dbReference>
<dbReference type="Gene3D" id="3.40.50.300">
    <property type="entry name" value="P-loop containing nucleotide triphosphate hydrolases"/>
    <property type="match status" value="1"/>
</dbReference>
<dbReference type="PANTHER" id="PTHR37816:SF1">
    <property type="entry name" value="TOXIN"/>
    <property type="match status" value="1"/>
</dbReference>
<dbReference type="SUPFAM" id="SSF52540">
    <property type="entry name" value="P-loop containing nucleoside triphosphate hydrolases"/>
    <property type="match status" value="1"/>
</dbReference>